<organism evidence="2 3">
    <name type="scientific">Candidatus Kutchimonas denitrificans</name>
    <dbReference type="NCBI Taxonomy" id="3056748"/>
    <lineage>
        <taxon>Bacteria</taxon>
        <taxon>Pseudomonadati</taxon>
        <taxon>Gemmatimonadota</taxon>
        <taxon>Gemmatimonadia</taxon>
        <taxon>Candidatus Palauibacterales</taxon>
        <taxon>Candidatus Palauibacteraceae</taxon>
        <taxon>Candidatus Kutchimonas</taxon>
    </lineage>
</organism>
<accession>A0AAE4Z8Q0</accession>
<proteinExistence type="predicted"/>
<comment type="caution">
    <text evidence="2">The sequence shown here is derived from an EMBL/GenBank/DDBJ whole genome shotgun (WGS) entry which is preliminary data.</text>
</comment>
<dbReference type="AlphaFoldDB" id="A0AAE4Z8Q0"/>
<dbReference type="EMBL" id="JAACAK010000046">
    <property type="protein sequence ID" value="NIR74542.1"/>
    <property type="molecule type" value="Genomic_DNA"/>
</dbReference>
<evidence type="ECO:0000313" key="2">
    <source>
        <dbReference type="EMBL" id="NIR74542.1"/>
    </source>
</evidence>
<sequence>MRLRGILTAFSAMLLLAGMFVAVHRGTRGRAIEERIKELDESREAAETRAAELAQDVERLRGRTRIERAGRELGLHVPEGDELVYLFIGGVATATGDGS</sequence>
<gene>
    <name evidence="2" type="ORF">GWO12_05455</name>
</gene>
<evidence type="ECO:0000256" key="1">
    <source>
        <dbReference type="SAM" id="Coils"/>
    </source>
</evidence>
<protein>
    <submittedName>
        <fullName evidence="2">Uncharacterized protein</fullName>
    </submittedName>
</protein>
<name>A0AAE4Z8Q0_9BACT</name>
<feature type="coiled-coil region" evidence="1">
    <location>
        <begin position="29"/>
        <end position="63"/>
    </location>
</feature>
<reference evidence="2 3" key="1">
    <citation type="submission" date="2020-01" db="EMBL/GenBank/DDBJ databases">
        <title>Genomes assembled from Gulf of Kutch pelagic sediment metagenomes.</title>
        <authorList>
            <person name="Chandrashekar M."/>
            <person name="Mahajan M.S."/>
            <person name="Dave K.J."/>
            <person name="Vatsa P."/>
            <person name="Nathani N.M."/>
        </authorList>
    </citation>
    <scope>NUCLEOTIDE SEQUENCE [LARGE SCALE GENOMIC DNA]</scope>
    <source>
        <strain evidence="2">KS3-K002</strain>
    </source>
</reference>
<dbReference type="Proteomes" id="UP000702544">
    <property type="component" value="Unassembled WGS sequence"/>
</dbReference>
<evidence type="ECO:0000313" key="3">
    <source>
        <dbReference type="Proteomes" id="UP000702544"/>
    </source>
</evidence>
<keyword evidence="1" id="KW-0175">Coiled coil</keyword>